<accession>A0ABW1VT73</accession>
<organism evidence="2 3">
    <name type="scientific">Tatumella punctata</name>
    <dbReference type="NCBI Taxonomy" id="399969"/>
    <lineage>
        <taxon>Bacteria</taxon>
        <taxon>Pseudomonadati</taxon>
        <taxon>Pseudomonadota</taxon>
        <taxon>Gammaproteobacteria</taxon>
        <taxon>Enterobacterales</taxon>
        <taxon>Erwiniaceae</taxon>
        <taxon>Tatumella</taxon>
    </lineage>
</organism>
<dbReference type="Gene3D" id="1.10.1660.10">
    <property type="match status" value="1"/>
</dbReference>
<sequence length="102" mass="11845">MATVNIRFTVTEFCQHTGLSRTELTEIIGLGVLRPAEQETPSAEWRFDDQAIAAFHRAQRLQRELELDWPGIAVALSLLDRIDRLDRENRRLSQRLLRFIAD</sequence>
<reference evidence="3" key="1">
    <citation type="journal article" date="2019" name="Int. J. Syst. Evol. Microbiol.">
        <title>The Global Catalogue of Microorganisms (GCM) 10K type strain sequencing project: providing services to taxonomists for standard genome sequencing and annotation.</title>
        <authorList>
            <consortium name="The Broad Institute Genomics Platform"/>
            <consortium name="The Broad Institute Genome Sequencing Center for Infectious Disease"/>
            <person name="Wu L."/>
            <person name="Ma J."/>
        </authorList>
    </citation>
    <scope>NUCLEOTIDE SEQUENCE [LARGE SCALE GENOMIC DNA]</scope>
    <source>
        <strain evidence="3">CGMCC 4.1530</strain>
    </source>
</reference>
<proteinExistence type="predicted"/>
<keyword evidence="1" id="KW-0175">Coiled coil</keyword>
<protein>
    <submittedName>
        <fullName evidence="2">Chaperone modulator CbpM</fullName>
    </submittedName>
</protein>
<name>A0ABW1VT73_9GAMM</name>
<dbReference type="Pfam" id="PF13591">
    <property type="entry name" value="MerR_2"/>
    <property type="match status" value="1"/>
</dbReference>
<dbReference type="Proteomes" id="UP001596215">
    <property type="component" value="Unassembled WGS sequence"/>
</dbReference>
<feature type="coiled-coil region" evidence="1">
    <location>
        <begin position="75"/>
        <end position="102"/>
    </location>
</feature>
<comment type="caution">
    <text evidence="2">The sequence shown here is derived from an EMBL/GenBank/DDBJ whole genome shotgun (WGS) entry which is preliminary data.</text>
</comment>
<dbReference type="EMBL" id="JBHSUC010000017">
    <property type="protein sequence ID" value="MFC6362928.1"/>
    <property type="molecule type" value="Genomic_DNA"/>
</dbReference>
<evidence type="ECO:0000313" key="2">
    <source>
        <dbReference type="EMBL" id="MFC6362928.1"/>
    </source>
</evidence>
<dbReference type="NCBIfam" id="NF007617">
    <property type="entry name" value="PRK10265.1"/>
    <property type="match status" value="1"/>
</dbReference>
<keyword evidence="3" id="KW-1185">Reference proteome</keyword>
<gene>
    <name evidence="2" type="primary">cbpM</name>
    <name evidence="2" type="ORF">ACFP73_12625</name>
</gene>
<evidence type="ECO:0000313" key="3">
    <source>
        <dbReference type="Proteomes" id="UP001596215"/>
    </source>
</evidence>
<evidence type="ECO:0000256" key="1">
    <source>
        <dbReference type="SAM" id="Coils"/>
    </source>
</evidence>
<dbReference type="RefSeq" id="WP_212708830.1">
    <property type="nucleotide sequence ID" value="NZ_BAAAFW010000008.1"/>
</dbReference>